<accession>A0A1F7GCI7</accession>
<protein>
    <submittedName>
        <fullName evidence="1">Uncharacterized protein</fullName>
    </submittedName>
</protein>
<evidence type="ECO:0000313" key="2">
    <source>
        <dbReference type="Proteomes" id="UP000177208"/>
    </source>
</evidence>
<gene>
    <name evidence="1" type="ORF">A2774_03180</name>
</gene>
<proteinExistence type="predicted"/>
<organism evidence="1 2">
    <name type="scientific">Candidatus Roizmanbacteria bacterium RIFCSPHIGHO2_01_FULL_39_12c</name>
    <dbReference type="NCBI Taxonomy" id="1802031"/>
    <lineage>
        <taxon>Bacteria</taxon>
        <taxon>Candidatus Roizmaniibacteriota</taxon>
    </lineage>
</organism>
<evidence type="ECO:0000313" key="1">
    <source>
        <dbReference type="EMBL" id="OGK16587.1"/>
    </source>
</evidence>
<comment type="caution">
    <text evidence="1">The sequence shown here is derived from an EMBL/GenBank/DDBJ whole genome shotgun (WGS) entry which is preliminary data.</text>
</comment>
<sequence>MGKIEVTPVNYRQHARNLAAGTASKVKDINPFRLLTDSHYEVLSHYKPELYVLAAFVGDHVFNQIDWPKPEELSFNRSPKRSTYYRNFKAEVLGAVKLHWRNDWGNDDKIGSAVTRGDAVMDWVDPKKTFKEFLATGVGTAIHALGSIMELIPRLHQLERNRPIPLKEAVAATAKSKKIMYQLANQHVDKLWAVESTIFTTISTKVLGLDSFLYETLHSDFFRLENGNELVFNRQTISTLQTADPLMVWTDTPLDEAHRRMQLKTGVQMLGSHGPELGCPALIKLSPETPTLIDKLHKKMIEYAPIVYTSDPLVSA</sequence>
<dbReference type="EMBL" id="MFZG01000021">
    <property type="protein sequence ID" value="OGK16587.1"/>
    <property type="molecule type" value="Genomic_DNA"/>
</dbReference>
<reference evidence="1 2" key="1">
    <citation type="journal article" date="2016" name="Nat. Commun.">
        <title>Thousands of microbial genomes shed light on interconnected biogeochemical processes in an aquifer system.</title>
        <authorList>
            <person name="Anantharaman K."/>
            <person name="Brown C.T."/>
            <person name="Hug L.A."/>
            <person name="Sharon I."/>
            <person name="Castelle C.J."/>
            <person name="Probst A.J."/>
            <person name="Thomas B.C."/>
            <person name="Singh A."/>
            <person name="Wilkins M.J."/>
            <person name="Karaoz U."/>
            <person name="Brodie E.L."/>
            <person name="Williams K.H."/>
            <person name="Hubbard S.S."/>
            <person name="Banfield J.F."/>
        </authorList>
    </citation>
    <scope>NUCLEOTIDE SEQUENCE [LARGE SCALE GENOMIC DNA]</scope>
</reference>
<dbReference type="Proteomes" id="UP000177208">
    <property type="component" value="Unassembled WGS sequence"/>
</dbReference>
<name>A0A1F7GCI7_9BACT</name>
<dbReference type="AlphaFoldDB" id="A0A1F7GCI7"/>